<feature type="transmembrane region" description="Helical" evidence="1">
    <location>
        <begin position="96"/>
        <end position="115"/>
    </location>
</feature>
<accession>A0A0C3S4W4</accession>
<keyword evidence="1" id="KW-0812">Transmembrane</keyword>
<dbReference type="Proteomes" id="UP000053257">
    <property type="component" value="Unassembled WGS sequence"/>
</dbReference>
<gene>
    <name evidence="3" type="ORF">PHLGIDRAFT_64848</name>
</gene>
<keyword evidence="1" id="KW-0472">Membrane</keyword>
<organism evidence="3 4">
    <name type="scientific">Phlebiopsis gigantea (strain 11061_1 CR5-6)</name>
    <name type="common">White-rot fungus</name>
    <name type="synonym">Peniophora gigantea</name>
    <dbReference type="NCBI Taxonomy" id="745531"/>
    <lineage>
        <taxon>Eukaryota</taxon>
        <taxon>Fungi</taxon>
        <taxon>Dikarya</taxon>
        <taxon>Basidiomycota</taxon>
        <taxon>Agaricomycotina</taxon>
        <taxon>Agaricomycetes</taxon>
        <taxon>Polyporales</taxon>
        <taxon>Phanerochaetaceae</taxon>
        <taxon>Phlebiopsis</taxon>
    </lineage>
</organism>
<dbReference type="EMBL" id="KN840450">
    <property type="protein sequence ID" value="KIP10896.1"/>
    <property type="molecule type" value="Genomic_DNA"/>
</dbReference>
<feature type="transmembrane region" description="Helical" evidence="1">
    <location>
        <begin position="174"/>
        <end position="194"/>
    </location>
</feature>
<feature type="domain" description="DUF7702" evidence="2">
    <location>
        <begin position="32"/>
        <end position="266"/>
    </location>
</feature>
<evidence type="ECO:0000259" key="2">
    <source>
        <dbReference type="Pfam" id="PF24800"/>
    </source>
</evidence>
<feature type="transmembrane region" description="Helical" evidence="1">
    <location>
        <begin position="29"/>
        <end position="48"/>
    </location>
</feature>
<dbReference type="OrthoDB" id="5389493at2759"/>
<evidence type="ECO:0000313" key="4">
    <source>
        <dbReference type="Proteomes" id="UP000053257"/>
    </source>
</evidence>
<dbReference type="HOGENOM" id="CLU_092145_0_0_1"/>
<keyword evidence="1" id="KW-1133">Transmembrane helix</keyword>
<dbReference type="InterPro" id="IPR056119">
    <property type="entry name" value="DUF7702"/>
</dbReference>
<sequence length="300" mass="32396">THPSPSFCDWSVMSSVNYARYDGIYKSELPGAIVMAAIYAPLFLLNVFRSIRHPTYVLIVLAFFCLIRVVAFTLRAILAGSDSAGENISLLIAEQIIYSVGFFGLLYSAYTLMLQERHTLDGPIALGLRIIKNRRVIRLVLTVAIALGIAAGSMSSSSNENTLNTAATLRRASVYIFLAVSAALVVIVSQLAFFEATEERRDHSARIGQQHGAVILLAIALLCLVREAFYAATVKNTIQQNNAHLWYPLSALTELLAVLLFAVPGLVPSRADIAGALGSSAGGRYVSQAGSDAEMKPLDM</sequence>
<dbReference type="AlphaFoldDB" id="A0A0C3S4W4"/>
<evidence type="ECO:0000256" key="1">
    <source>
        <dbReference type="SAM" id="Phobius"/>
    </source>
</evidence>
<feature type="non-terminal residue" evidence="3">
    <location>
        <position position="1"/>
    </location>
</feature>
<feature type="transmembrane region" description="Helical" evidence="1">
    <location>
        <begin position="214"/>
        <end position="233"/>
    </location>
</feature>
<dbReference type="PANTHER" id="PTHR42109:SF2">
    <property type="entry name" value="INTEGRAL MEMBRANE PROTEIN"/>
    <property type="match status" value="1"/>
</dbReference>
<feature type="transmembrane region" description="Helical" evidence="1">
    <location>
        <begin position="245"/>
        <end position="267"/>
    </location>
</feature>
<proteinExistence type="predicted"/>
<dbReference type="Pfam" id="PF24800">
    <property type="entry name" value="DUF7702"/>
    <property type="match status" value="1"/>
</dbReference>
<feature type="transmembrane region" description="Helical" evidence="1">
    <location>
        <begin position="55"/>
        <end position="76"/>
    </location>
</feature>
<keyword evidence="4" id="KW-1185">Reference proteome</keyword>
<dbReference type="STRING" id="745531.A0A0C3S4W4"/>
<evidence type="ECO:0000313" key="3">
    <source>
        <dbReference type="EMBL" id="KIP10896.1"/>
    </source>
</evidence>
<reference evidence="3 4" key="1">
    <citation type="journal article" date="2014" name="PLoS Genet.">
        <title>Analysis of the Phlebiopsis gigantea genome, transcriptome and secretome provides insight into its pioneer colonization strategies of wood.</title>
        <authorList>
            <person name="Hori C."/>
            <person name="Ishida T."/>
            <person name="Igarashi K."/>
            <person name="Samejima M."/>
            <person name="Suzuki H."/>
            <person name="Master E."/>
            <person name="Ferreira P."/>
            <person name="Ruiz-Duenas F.J."/>
            <person name="Held B."/>
            <person name="Canessa P."/>
            <person name="Larrondo L.F."/>
            <person name="Schmoll M."/>
            <person name="Druzhinina I.S."/>
            <person name="Kubicek C.P."/>
            <person name="Gaskell J.A."/>
            <person name="Kersten P."/>
            <person name="St John F."/>
            <person name="Glasner J."/>
            <person name="Sabat G."/>
            <person name="Splinter BonDurant S."/>
            <person name="Syed K."/>
            <person name="Yadav J."/>
            <person name="Mgbeahuruike A.C."/>
            <person name="Kovalchuk A."/>
            <person name="Asiegbu F.O."/>
            <person name="Lackner G."/>
            <person name="Hoffmeister D."/>
            <person name="Rencoret J."/>
            <person name="Gutierrez A."/>
            <person name="Sun H."/>
            <person name="Lindquist E."/>
            <person name="Barry K."/>
            <person name="Riley R."/>
            <person name="Grigoriev I.V."/>
            <person name="Henrissat B."/>
            <person name="Kues U."/>
            <person name="Berka R.M."/>
            <person name="Martinez A.T."/>
            <person name="Covert S.F."/>
            <person name="Blanchette R.A."/>
            <person name="Cullen D."/>
        </authorList>
    </citation>
    <scope>NUCLEOTIDE SEQUENCE [LARGE SCALE GENOMIC DNA]</scope>
    <source>
        <strain evidence="3 4">11061_1 CR5-6</strain>
    </source>
</reference>
<name>A0A0C3S4W4_PHLG1</name>
<dbReference type="PANTHER" id="PTHR42109">
    <property type="entry name" value="UNPLACED GENOMIC SCAFFOLD UM_SCAF_CONTIG_1.265, WHOLE GENOME SHOTGUN SEQUENCE"/>
    <property type="match status" value="1"/>
</dbReference>
<feature type="transmembrane region" description="Helical" evidence="1">
    <location>
        <begin position="136"/>
        <end position="154"/>
    </location>
</feature>
<protein>
    <recommendedName>
        <fullName evidence="2">DUF7702 domain-containing protein</fullName>
    </recommendedName>
</protein>